<accession>A0A9P1KC05</accession>
<name>A0A9P1KC05_9CYAN</name>
<dbReference type="AlphaFoldDB" id="A0A9P1KC05"/>
<gene>
    <name evidence="1" type="ORF">ARTHRO_10930</name>
</gene>
<dbReference type="EMBL" id="FO818640">
    <property type="protein sequence ID" value="CDM93257.1"/>
    <property type="molecule type" value="Genomic_DNA"/>
</dbReference>
<dbReference type="RefSeq" id="WP_008057227.1">
    <property type="nucleotide sequence ID" value="NZ_FO818640.1"/>
</dbReference>
<keyword evidence="2" id="KW-1185">Reference proteome</keyword>
<sequence length="74" mass="8386">MEKTNIKEEAKRLIDELPDNSTWDDLMYSIYVRQMVEAGIADSENGKVTAVEDVRKKFSFPSVGCNAASRSRFP</sequence>
<dbReference type="Proteomes" id="UP000032946">
    <property type="component" value="Chromosome"/>
</dbReference>
<organism evidence="1 2">
    <name type="scientific">Limnospira indica PCC 8005</name>
    <dbReference type="NCBI Taxonomy" id="376219"/>
    <lineage>
        <taxon>Bacteria</taxon>
        <taxon>Bacillati</taxon>
        <taxon>Cyanobacteriota</taxon>
        <taxon>Cyanophyceae</taxon>
        <taxon>Oscillatoriophycideae</taxon>
        <taxon>Oscillatoriales</taxon>
        <taxon>Sirenicapillariaceae</taxon>
        <taxon>Limnospira</taxon>
    </lineage>
</organism>
<protein>
    <submittedName>
        <fullName evidence="1">Uncharacterized protein</fullName>
    </submittedName>
</protein>
<reference evidence="1 2" key="1">
    <citation type="submission" date="2014-02" db="EMBL/GenBank/DDBJ databases">
        <authorList>
            <person name="Genoscope - CEA"/>
        </authorList>
    </citation>
    <scope>NUCLEOTIDE SEQUENCE [LARGE SCALE GENOMIC DNA]</scope>
    <source>
        <strain evidence="1 2">PCC 8005</strain>
    </source>
</reference>
<evidence type="ECO:0000313" key="2">
    <source>
        <dbReference type="Proteomes" id="UP000032946"/>
    </source>
</evidence>
<evidence type="ECO:0000313" key="1">
    <source>
        <dbReference type="EMBL" id="CDM93257.1"/>
    </source>
</evidence>
<proteinExistence type="predicted"/>